<feature type="transmembrane region" description="Helical" evidence="6">
    <location>
        <begin position="73"/>
        <end position="91"/>
    </location>
</feature>
<reference evidence="7 8" key="1">
    <citation type="submission" date="2019-07" db="EMBL/GenBank/DDBJ databases">
        <title>Genome sequence of 2 isolates from Red Sea Mangroves.</title>
        <authorList>
            <person name="Sefrji F."/>
            <person name="Michoud G."/>
            <person name="Merlino G."/>
            <person name="Daffonchio D."/>
        </authorList>
    </citation>
    <scope>NUCLEOTIDE SEQUENCE [LARGE SCALE GENOMIC DNA]</scope>
    <source>
        <strain evidence="7 8">R1DC41</strain>
    </source>
</reference>
<keyword evidence="5 6" id="KW-0472">Membrane</keyword>
<keyword evidence="4 6" id="KW-1133">Transmembrane helix</keyword>
<keyword evidence="3 6" id="KW-0812">Transmembrane</keyword>
<dbReference type="InterPro" id="IPR001123">
    <property type="entry name" value="LeuE-type"/>
</dbReference>
<comment type="subcellular location">
    <subcellularLocation>
        <location evidence="1">Cell membrane</location>
        <topology evidence="1">Multi-pass membrane protein</topology>
    </subcellularLocation>
</comment>
<dbReference type="PANTHER" id="PTHR30086:SF6">
    <property type="entry name" value="AMINO ACID EFFLUX PROTEIN YCGF-RELATED"/>
    <property type="match status" value="1"/>
</dbReference>
<evidence type="ECO:0000256" key="6">
    <source>
        <dbReference type="SAM" id="Phobius"/>
    </source>
</evidence>
<feature type="transmembrane region" description="Helical" evidence="6">
    <location>
        <begin position="184"/>
        <end position="202"/>
    </location>
</feature>
<organism evidence="7 8">
    <name type="scientific">Mangrovibacillus cuniculi</name>
    <dbReference type="NCBI Taxonomy" id="2593652"/>
    <lineage>
        <taxon>Bacteria</taxon>
        <taxon>Bacillati</taxon>
        <taxon>Bacillota</taxon>
        <taxon>Bacilli</taxon>
        <taxon>Bacillales</taxon>
        <taxon>Bacillaceae</taxon>
        <taxon>Mangrovibacillus</taxon>
    </lineage>
</organism>
<proteinExistence type="predicted"/>
<dbReference type="EMBL" id="CP049742">
    <property type="protein sequence ID" value="QPC46002.1"/>
    <property type="molecule type" value="Genomic_DNA"/>
</dbReference>
<dbReference type="KEGG" id="mcui:G8O30_03040"/>
<dbReference type="GO" id="GO:0015171">
    <property type="term" value="F:amino acid transmembrane transporter activity"/>
    <property type="evidence" value="ECO:0007669"/>
    <property type="project" value="TreeGrafter"/>
</dbReference>
<name>A0A7S8C9T2_9BACI</name>
<dbReference type="GO" id="GO:0005886">
    <property type="term" value="C:plasma membrane"/>
    <property type="evidence" value="ECO:0007669"/>
    <property type="project" value="UniProtKB-SubCell"/>
</dbReference>
<dbReference type="Proteomes" id="UP000593626">
    <property type="component" value="Chromosome"/>
</dbReference>
<evidence type="ECO:0000256" key="3">
    <source>
        <dbReference type="ARBA" id="ARBA00022692"/>
    </source>
</evidence>
<sequence length="208" mass="22895">MELFISFIHFVVLGISLAAPVGPINVEMIRRGLSNGFYSSWLVGLGGMSADIVFLLFILFGIAPFLQHPLVQTCMYVIGFGMLVYLGITTLKTSFSNEPIIQDSPNKSTTSYWSGFGIALFNPINFVFWFGIFGSSIQELMGNGWGHALFACASLLLGIFLWNLNVAFTVHFSRNLVNDRLLKVMNGVAGMALIGSSVPLLIKSHLFW</sequence>
<feature type="transmembrane region" description="Helical" evidence="6">
    <location>
        <begin position="42"/>
        <end position="66"/>
    </location>
</feature>
<keyword evidence="2" id="KW-1003">Cell membrane</keyword>
<protein>
    <submittedName>
        <fullName evidence="7">LysE family translocator</fullName>
    </submittedName>
</protein>
<gene>
    <name evidence="7" type="ORF">G8O30_03040</name>
</gene>
<evidence type="ECO:0000256" key="5">
    <source>
        <dbReference type="ARBA" id="ARBA00023136"/>
    </source>
</evidence>
<dbReference type="RefSeq" id="WP_239673524.1">
    <property type="nucleotide sequence ID" value="NZ_CP049742.1"/>
</dbReference>
<evidence type="ECO:0000313" key="8">
    <source>
        <dbReference type="Proteomes" id="UP000593626"/>
    </source>
</evidence>
<evidence type="ECO:0000256" key="4">
    <source>
        <dbReference type="ARBA" id="ARBA00022989"/>
    </source>
</evidence>
<dbReference type="PANTHER" id="PTHR30086">
    <property type="entry name" value="ARGININE EXPORTER PROTEIN ARGO"/>
    <property type="match status" value="1"/>
</dbReference>
<dbReference type="Pfam" id="PF01810">
    <property type="entry name" value="LysE"/>
    <property type="match status" value="1"/>
</dbReference>
<feature type="transmembrane region" description="Helical" evidence="6">
    <location>
        <begin position="111"/>
        <end position="133"/>
    </location>
</feature>
<dbReference type="AlphaFoldDB" id="A0A7S8C9T2"/>
<feature type="transmembrane region" description="Helical" evidence="6">
    <location>
        <begin position="145"/>
        <end position="164"/>
    </location>
</feature>
<accession>A0A7S8C9T2</accession>
<evidence type="ECO:0000313" key="7">
    <source>
        <dbReference type="EMBL" id="QPC46002.1"/>
    </source>
</evidence>
<evidence type="ECO:0000256" key="2">
    <source>
        <dbReference type="ARBA" id="ARBA00022475"/>
    </source>
</evidence>
<evidence type="ECO:0000256" key="1">
    <source>
        <dbReference type="ARBA" id="ARBA00004651"/>
    </source>
</evidence>
<keyword evidence="8" id="KW-1185">Reference proteome</keyword>